<dbReference type="EMBL" id="JAHUTI010041258">
    <property type="protein sequence ID" value="MED6245771.1"/>
    <property type="molecule type" value="Genomic_DNA"/>
</dbReference>
<proteinExistence type="predicted"/>
<feature type="compositionally biased region" description="Polar residues" evidence="1">
    <location>
        <begin position="116"/>
        <end position="128"/>
    </location>
</feature>
<feature type="transmembrane region" description="Helical" evidence="2">
    <location>
        <begin position="45"/>
        <end position="71"/>
    </location>
</feature>
<reference evidence="3 4" key="1">
    <citation type="submission" date="2021-07" db="EMBL/GenBank/DDBJ databases">
        <authorList>
            <person name="Palmer J.M."/>
        </authorList>
    </citation>
    <scope>NUCLEOTIDE SEQUENCE [LARGE SCALE GENOMIC DNA]</scope>
    <source>
        <strain evidence="3 4">AT_MEX2019</strain>
        <tissue evidence="3">Muscle</tissue>
    </source>
</reference>
<organism evidence="3 4">
    <name type="scientific">Ataeniobius toweri</name>
    <dbReference type="NCBI Taxonomy" id="208326"/>
    <lineage>
        <taxon>Eukaryota</taxon>
        <taxon>Metazoa</taxon>
        <taxon>Chordata</taxon>
        <taxon>Craniata</taxon>
        <taxon>Vertebrata</taxon>
        <taxon>Euteleostomi</taxon>
        <taxon>Actinopterygii</taxon>
        <taxon>Neopterygii</taxon>
        <taxon>Teleostei</taxon>
        <taxon>Neoteleostei</taxon>
        <taxon>Acanthomorphata</taxon>
        <taxon>Ovalentaria</taxon>
        <taxon>Atherinomorphae</taxon>
        <taxon>Cyprinodontiformes</taxon>
        <taxon>Goodeidae</taxon>
        <taxon>Ataeniobius</taxon>
    </lineage>
</organism>
<keyword evidence="2" id="KW-1133">Transmembrane helix</keyword>
<feature type="compositionally biased region" description="Low complexity" evidence="1">
    <location>
        <begin position="101"/>
        <end position="115"/>
    </location>
</feature>
<protein>
    <submittedName>
        <fullName evidence="3">Uncharacterized protein</fullName>
    </submittedName>
</protein>
<gene>
    <name evidence="3" type="ORF">ATANTOWER_007850</name>
</gene>
<evidence type="ECO:0000256" key="1">
    <source>
        <dbReference type="SAM" id="MobiDB-lite"/>
    </source>
</evidence>
<keyword evidence="2" id="KW-0472">Membrane</keyword>
<comment type="caution">
    <text evidence="3">The sequence shown here is derived from an EMBL/GenBank/DDBJ whole genome shotgun (WGS) entry which is preliminary data.</text>
</comment>
<name>A0ABU7B5N9_9TELE</name>
<evidence type="ECO:0000313" key="4">
    <source>
        <dbReference type="Proteomes" id="UP001345963"/>
    </source>
</evidence>
<evidence type="ECO:0000256" key="2">
    <source>
        <dbReference type="SAM" id="Phobius"/>
    </source>
</evidence>
<keyword evidence="2" id="KW-0812">Transmembrane</keyword>
<evidence type="ECO:0000313" key="3">
    <source>
        <dbReference type="EMBL" id="MED6245771.1"/>
    </source>
</evidence>
<sequence>MLLPNLWISAAPSQVLLADSHMKVLLAQLVSLGGQPCPDQSCVDFGLSGVLCIAFGGFLIGVLLIGALWFIKIKTARLDIRSTAASFPGCPCSRAKRQPVSSNPSPSENSSANASIGSTQSTPTSSMA</sequence>
<feature type="region of interest" description="Disordered" evidence="1">
    <location>
        <begin position="85"/>
        <end position="128"/>
    </location>
</feature>
<dbReference type="Proteomes" id="UP001345963">
    <property type="component" value="Unassembled WGS sequence"/>
</dbReference>
<accession>A0ABU7B5N9</accession>
<keyword evidence="4" id="KW-1185">Reference proteome</keyword>